<dbReference type="GO" id="GO:0005524">
    <property type="term" value="F:ATP binding"/>
    <property type="evidence" value="ECO:0007669"/>
    <property type="project" value="InterPro"/>
</dbReference>
<dbReference type="GO" id="GO:0006040">
    <property type="term" value="P:amino sugar metabolic process"/>
    <property type="evidence" value="ECO:0007669"/>
    <property type="project" value="InterPro"/>
</dbReference>
<keyword evidence="1" id="KW-0418">Kinase</keyword>
<keyword evidence="2" id="KW-1185">Reference proteome</keyword>
<sequence length="410" mass="45212">MDLIMGMNSGSSFDGIDVILAETKMDGDGFPAAPRFIKGSSYEWPLDVKKVVLDAFENKVDMVGLNRLNYVAGAVFAEKAVQFLKENGIESREIKVLGLDTQTIYQEQPDHKAIAAMTAEEKADWPGRWISGKYPAGYQVGDTSVIANLTNIDTVTHFRQADHTFGGSAAPLMQYLDFVLFRKEEKPKMTLNIGGIANLHLACSDRRKMYGFDVGPGNVISDYFAKRLYGKEYDRNGALAASGRVNEDMLNYFMHHPFFERPVPRSGWRMDYSPEYLNSTIAKFSHVAREDMMATACAFTGEAVAKSMEDNIPREVIEQVDQLYASGGGVKNPAILQEIQKRIPQNIKLVSSSEIGIPPEFKEAIKFATLAYSTIHCVPGNIPAAGHASQYAILGNIGLAPRNIKGGAEF</sequence>
<dbReference type="Gene3D" id="3.30.420.40">
    <property type="match status" value="2"/>
</dbReference>
<dbReference type="RefSeq" id="WP_072853216.1">
    <property type="nucleotide sequence ID" value="NZ_FQVI01000018.1"/>
</dbReference>
<dbReference type="PANTHER" id="PTHR30605">
    <property type="entry name" value="ANHYDRO-N-ACETYLMURAMIC ACID KINASE"/>
    <property type="match status" value="1"/>
</dbReference>
<dbReference type="GO" id="GO:0016773">
    <property type="term" value="F:phosphotransferase activity, alcohol group as acceptor"/>
    <property type="evidence" value="ECO:0007669"/>
    <property type="project" value="InterPro"/>
</dbReference>
<dbReference type="GO" id="GO:0016301">
    <property type="term" value="F:kinase activity"/>
    <property type="evidence" value="ECO:0007669"/>
    <property type="project" value="UniProtKB-KW"/>
</dbReference>
<dbReference type="InterPro" id="IPR005338">
    <property type="entry name" value="Anhydro_N_Ac-Mur_kinase"/>
</dbReference>
<gene>
    <name evidence="1" type="ORF">SAMN02745158_03017</name>
</gene>
<protein>
    <submittedName>
        <fullName evidence="1">Anhydro-N-acetylmuramic acid kinase</fullName>
    </submittedName>
</protein>
<accession>A0A1M5A3H4</accession>
<dbReference type="SUPFAM" id="SSF53067">
    <property type="entry name" value="Actin-like ATPase domain"/>
    <property type="match status" value="1"/>
</dbReference>
<dbReference type="PANTHER" id="PTHR30605:SF0">
    <property type="entry name" value="ANHYDRO-N-ACETYLMURAMIC ACID KINASE"/>
    <property type="match status" value="1"/>
</dbReference>
<dbReference type="InterPro" id="IPR043129">
    <property type="entry name" value="ATPase_NBD"/>
</dbReference>
<dbReference type="Proteomes" id="UP000184245">
    <property type="component" value="Unassembled WGS sequence"/>
</dbReference>
<dbReference type="GO" id="GO:0009254">
    <property type="term" value="P:peptidoglycan turnover"/>
    <property type="evidence" value="ECO:0007669"/>
    <property type="project" value="InterPro"/>
</dbReference>
<organism evidence="1 2">
    <name type="scientific">Lactonifactor longoviformis DSM 17459</name>
    <dbReference type="NCBI Taxonomy" id="1122155"/>
    <lineage>
        <taxon>Bacteria</taxon>
        <taxon>Bacillati</taxon>
        <taxon>Bacillota</taxon>
        <taxon>Clostridia</taxon>
        <taxon>Eubacteriales</taxon>
        <taxon>Clostridiaceae</taxon>
        <taxon>Lactonifactor</taxon>
    </lineage>
</organism>
<dbReference type="Pfam" id="PF03702">
    <property type="entry name" value="AnmK"/>
    <property type="match status" value="2"/>
</dbReference>
<dbReference type="STRING" id="1122155.SAMN02745158_03017"/>
<reference evidence="1 2" key="1">
    <citation type="submission" date="2016-11" db="EMBL/GenBank/DDBJ databases">
        <authorList>
            <person name="Jaros S."/>
            <person name="Januszkiewicz K."/>
            <person name="Wedrychowicz H."/>
        </authorList>
    </citation>
    <scope>NUCLEOTIDE SEQUENCE [LARGE SCALE GENOMIC DNA]</scope>
    <source>
        <strain evidence="1 2">DSM 17459</strain>
    </source>
</reference>
<proteinExistence type="predicted"/>
<dbReference type="EMBL" id="FQVI01000018">
    <property type="protein sequence ID" value="SHF24879.1"/>
    <property type="molecule type" value="Genomic_DNA"/>
</dbReference>
<keyword evidence="1" id="KW-0808">Transferase</keyword>
<evidence type="ECO:0000313" key="2">
    <source>
        <dbReference type="Proteomes" id="UP000184245"/>
    </source>
</evidence>
<evidence type="ECO:0000313" key="1">
    <source>
        <dbReference type="EMBL" id="SHF24879.1"/>
    </source>
</evidence>
<name>A0A1M5A3H4_9CLOT</name>
<dbReference type="AlphaFoldDB" id="A0A1M5A3H4"/>
<dbReference type="OrthoDB" id="9763949at2"/>